<evidence type="ECO:0000313" key="3">
    <source>
        <dbReference type="Proteomes" id="UP001162162"/>
    </source>
</evidence>
<evidence type="ECO:0000256" key="1">
    <source>
        <dbReference type="SAM" id="MobiDB-lite"/>
    </source>
</evidence>
<feature type="region of interest" description="Disordered" evidence="1">
    <location>
        <begin position="36"/>
        <end position="75"/>
    </location>
</feature>
<proteinExistence type="predicted"/>
<sequence length="75" mass="8766">MPPKESGEQTFNIRKAFGDVCMAYWQTTKWHKSLKEGREDVNDEARSGSPSTSRTDERVTQVREFLNTGRRMSRR</sequence>
<dbReference type="PANTHER" id="PTHR46060">
    <property type="entry name" value="MARINER MOS1 TRANSPOSASE-LIKE PROTEIN"/>
    <property type="match status" value="1"/>
</dbReference>
<feature type="compositionally biased region" description="Basic and acidic residues" evidence="1">
    <location>
        <begin position="36"/>
        <end position="46"/>
    </location>
</feature>
<dbReference type="AlphaFoldDB" id="A0AAV8XKD6"/>
<keyword evidence="3" id="KW-1185">Reference proteome</keyword>
<dbReference type="EMBL" id="JAPWTK010000513">
    <property type="protein sequence ID" value="KAJ8939025.1"/>
    <property type="molecule type" value="Genomic_DNA"/>
</dbReference>
<gene>
    <name evidence="2" type="ORF">NQ318_011314</name>
</gene>
<dbReference type="InterPro" id="IPR052709">
    <property type="entry name" value="Transposase-MT_Hybrid"/>
</dbReference>
<comment type="caution">
    <text evidence="2">The sequence shown here is derived from an EMBL/GenBank/DDBJ whole genome shotgun (WGS) entry which is preliminary data.</text>
</comment>
<accession>A0AAV8XKD6</accession>
<protein>
    <submittedName>
        <fullName evidence="2">Uncharacterized protein</fullName>
    </submittedName>
</protein>
<dbReference type="PANTHER" id="PTHR46060:SF1">
    <property type="entry name" value="MARINER MOS1 TRANSPOSASE-LIKE PROTEIN"/>
    <property type="match status" value="1"/>
</dbReference>
<name>A0AAV8XKD6_9CUCU</name>
<dbReference type="Proteomes" id="UP001162162">
    <property type="component" value="Unassembled WGS sequence"/>
</dbReference>
<organism evidence="2 3">
    <name type="scientific">Aromia moschata</name>
    <dbReference type="NCBI Taxonomy" id="1265417"/>
    <lineage>
        <taxon>Eukaryota</taxon>
        <taxon>Metazoa</taxon>
        <taxon>Ecdysozoa</taxon>
        <taxon>Arthropoda</taxon>
        <taxon>Hexapoda</taxon>
        <taxon>Insecta</taxon>
        <taxon>Pterygota</taxon>
        <taxon>Neoptera</taxon>
        <taxon>Endopterygota</taxon>
        <taxon>Coleoptera</taxon>
        <taxon>Polyphaga</taxon>
        <taxon>Cucujiformia</taxon>
        <taxon>Chrysomeloidea</taxon>
        <taxon>Cerambycidae</taxon>
        <taxon>Cerambycinae</taxon>
        <taxon>Callichromatini</taxon>
        <taxon>Aromia</taxon>
    </lineage>
</organism>
<evidence type="ECO:0000313" key="2">
    <source>
        <dbReference type="EMBL" id="KAJ8939025.1"/>
    </source>
</evidence>
<reference evidence="2" key="1">
    <citation type="journal article" date="2023" name="Insect Mol. Biol.">
        <title>Genome sequencing provides insights into the evolution of gene families encoding plant cell wall-degrading enzymes in longhorned beetles.</title>
        <authorList>
            <person name="Shin N.R."/>
            <person name="Okamura Y."/>
            <person name="Kirsch R."/>
            <person name="Pauchet Y."/>
        </authorList>
    </citation>
    <scope>NUCLEOTIDE SEQUENCE</scope>
    <source>
        <strain evidence="2">AMC_N1</strain>
    </source>
</reference>